<gene>
    <name evidence="1" type="ORF">KI387_036894</name>
</gene>
<comment type="caution">
    <text evidence="1">The sequence shown here is derived from an EMBL/GenBank/DDBJ whole genome shotgun (WGS) entry which is preliminary data.</text>
</comment>
<dbReference type="EMBL" id="JAHRHJ020000007">
    <property type="protein sequence ID" value="KAH9308983.1"/>
    <property type="molecule type" value="Genomic_DNA"/>
</dbReference>
<evidence type="ECO:0000313" key="2">
    <source>
        <dbReference type="Proteomes" id="UP000824469"/>
    </source>
</evidence>
<organism evidence="1 2">
    <name type="scientific">Taxus chinensis</name>
    <name type="common">Chinese yew</name>
    <name type="synonym">Taxus wallichiana var. chinensis</name>
    <dbReference type="NCBI Taxonomy" id="29808"/>
    <lineage>
        <taxon>Eukaryota</taxon>
        <taxon>Viridiplantae</taxon>
        <taxon>Streptophyta</taxon>
        <taxon>Embryophyta</taxon>
        <taxon>Tracheophyta</taxon>
        <taxon>Spermatophyta</taxon>
        <taxon>Pinopsida</taxon>
        <taxon>Pinidae</taxon>
        <taxon>Conifers II</taxon>
        <taxon>Cupressales</taxon>
        <taxon>Taxaceae</taxon>
        <taxon>Taxus</taxon>
    </lineage>
</organism>
<feature type="non-terminal residue" evidence="1">
    <location>
        <position position="1"/>
    </location>
</feature>
<reference evidence="1 2" key="1">
    <citation type="journal article" date="2021" name="Nat. Plants">
        <title>The Taxus genome provides insights into paclitaxel biosynthesis.</title>
        <authorList>
            <person name="Xiong X."/>
            <person name="Gou J."/>
            <person name="Liao Q."/>
            <person name="Li Y."/>
            <person name="Zhou Q."/>
            <person name="Bi G."/>
            <person name="Li C."/>
            <person name="Du R."/>
            <person name="Wang X."/>
            <person name="Sun T."/>
            <person name="Guo L."/>
            <person name="Liang H."/>
            <person name="Lu P."/>
            <person name="Wu Y."/>
            <person name="Zhang Z."/>
            <person name="Ro D.K."/>
            <person name="Shang Y."/>
            <person name="Huang S."/>
            <person name="Yan J."/>
        </authorList>
    </citation>
    <scope>NUCLEOTIDE SEQUENCE [LARGE SCALE GENOMIC DNA]</scope>
    <source>
        <strain evidence="1">Ta-2019</strain>
    </source>
</reference>
<protein>
    <submittedName>
        <fullName evidence="1">Uncharacterized protein</fullName>
    </submittedName>
</protein>
<dbReference type="Proteomes" id="UP000824469">
    <property type="component" value="Unassembled WGS sequence"/>
</dbReference>
<dbReference type="AlphaFoldDB" id="A0AA38FUL2"/>
<name>A0AA38FUL2_TAXCH</name>
<evidence type="ECO:0000313" key="1">
    <source>
        <dbReference type="EMBL" id="KAH9308983.1"/>
    </source>
</evidence>
<accession>A0AA38FUL2</accession>
<feature type="non-terminal residue" evidence="1">
    <location>
        <position position="133"/>
    </location>
</feature>
<sequence>YPKNGKNDEKAAQAKKKDDSSCTFFGDWEDHASMIPPKFVVVPRDLDVAVTIVTPKANSLTDEVYVNYCCDEVGLRHDWFKYGLRFKVYGLGLRGLNGSLEEKLKLADLYTKVLVYVNYCCDEVGLRHDWFKY</sequence>
<proteinExistence type="predicted"/>
<keyword evidence="2" id="KW-1185">Reference proteome</keyword>